<evidence type="ECO:0000256" key="5">
    <source>
        <dbReference type="ARBA" id="ARBA00023267"/>
    </source>
</evidence>
<gene>
    <name evidence="6" type="primary">birA</name>
    <name evidence="9" type="ORF">J2S03_000374</name>
</gene>
<comment type="caution">
    <text evidence="9">The sequence shown here is derived from an EMBL/GenBank/DDBJ whole genome shotgun (WGS) entry which is preliminary data.</text>
</comment>
<keyword evidence="6" id="KW-0805">Transcription regulation</keyword>
<feature type="binding site" evidence="6">
    <location>
        <position position="143"/>
    </location>
    <ligand>
        <name>biotin</name>
        <dbReference type="ChEBI" id="CHEBI:57586"/>
    </ligand>
</feature>
<proteinExistence type="inferred from homology"/>
<reference evidence="9 10" key="1">
    <citation type="submission" date="2023-07" db="EMBL/GenBank/DDBJ databases">
        <title>Genomic Encyclopedia of Type Strains, Phase IV (KMG-IV): sequencing the most valuable type-strain genomes for metagenomic binning, comparative biology and taxonomic classification.</title>
        <authorList>
            <person name="Goeker M."/>
        </authorList>
    </citation>
    <scope>NUCLEOTIDE SEQUENCE [LARGE SCALE GENOMIC DNA]</scope>
    <source>
        <strain evidence="9 10">DSM 4006</strain>
    </source>
</reference>
<dbReference type="InterPro" id="IPR004408">
    <property type="entry name" value="Biotin_CoA_COase_ligase"/>
</dbReference>
<evidence type="ECO:0000259" key="8">
    <source>
        <dbReference type="PROSITE" id="PS51733"/>
    </source>
</evidence>
<dbReference type="InterPro" id="IPR036390">
    <property type="entry name" value="WH_DNA-bd_sf"/>
</dbReference>
<accession>A0ABT9XEL5</accession>
<keyword evidence="2 6" id="KW-0547">Nucleotide-binding</keyword>
<dbReference type="InterPro" id="IPR036388">
    <property type="entry name" value="WH-like_DNA-bd_sf"/>
</dbReference>
<evidence type="ECO:0000256" key="2">
    <source>
        <dbReference type="ARBA" id="ARBA00022741"/>
    </source>
</evidence>
<keyword evidence="5 6" id="KW-0092">Biotin</keyword>
<evidence type="ECO:0000313" key="9">
    <source>
        <dbReference type="EMBL" id="MDQ0188570.1"/>
    </source>
</evidence>
<dbReference type="CDD" id="cd00090">
    <property type="entry name" value="HTH_ARSR"/>
    <property type="match status" value="1"/>
</dbReference>
<keyword evidence="6" id="KW-0804">Transcription</keyword>
<dbReference type="EMBL" id="JAUSTP010000001">
    <property type="protein sequence ID" value="MDQ0188570.1"/>
    <property type="molecule type" value="Genomic_DNA"/>
</dbReference>
<comment type="similarity">
    <text evidence="6">Belongs to the biotin--protein ligase family.</text>
</comment>
<dbReference type="InterPro" id="IPR008988">
    <property type="entry name" value="Transcriptional_repressor_C"/>
</dbReference>
<dbReference type="GO" id="GO:0004077">
    <property type="term" value="F:biotin--[biotin carboxyl-carrier protein] ligase activity"/>
    <property type="evidence" value="ECO:0007669"/>
    <property type="project" value="UniProtKB-EC"/>
</dbReference>
<evidence type="ECO:0000256" key="6">
    <source>
        <dbReference type="HAMAP-Rule" id="MF_00978"/>
    </source>
</evidence>
<sequence>MQEHSPAADVNQGAADGHAVIPGTESEQLRDRILTALLSERDGYVSGEHLSEVTGVSRTAVWKHIKHLERLGFRFEAAHRLGYRLVETPDLLMAPLLAQYLPKEASFGKHVRWLPSCDSTNKTAMGLAGAGAPHGTLVTAWEQTGGRGRRGRAWFSPQGGLWMSLILQHPIALSRAAELTLLCSVAVRRAIRATCGASPDIKWPNDLLMGGRKICGILAEIRADGETVQHAVLGIGINSNIPATAFPPDLLAIATSLAIETDSTIHNLTLAAAILKELEPMYRDLEAGGAGFQAVAGEWRAASATLGRHIRVQTASKVLEGDAVDVDDSGVLYLRVDSGQVIPVHSGDVLFS</sequence>
<dbReference type="Pfam" id="PF08279">
    <property type="entry name" value="HTH_11"/>
    <property type="match status" value="1"/>
</dbReference>
<feature type="binding site" evidence="6">
    <location>
        <begin position="147"/>
        <end position="149"/>
    </location>
    <ligand>
        <name>biotin</name>
        <dbReference type="ChEBI" id="CHEBI:57586"/>
    </ligand>
</feature>
<dbReference type="EC" id="6.3.4.15" evidence="6"/>
<dbReference type="Proteomes" id="UP001232973">
    <property type="component" value="Unassembled WGS sequence"/>
</dbReference>
<dbReference type="Gene3D" id="1.10.10.10">
    <property type="entry name" value="Winged helix-like DNA-binding domain superfamily/Winged helix DNA-binding domain"/>
    <property type="match status" value="1"/>
</dbReference>
<dbReference type="PROSITE" id="PS51733">
    <property type="entry name" value="BPL_LPL_CATALYTIC"/>
    <property type="match status" value="1"/>
</dbReference>
<keyword evidence="4 6" id="KW-0238">DNA-binding</keyword>
<feature type="binding site" evidence="6">
    <location>
        <begin position="119"/>
        <end position="121"/>
    </location>
    <ligand>
        <name>biotin</name>
        <dbReference type="ChEBI" id="CHEBI:57586"/>
    </ligand>
</feature>
<dbReference type="InterPro" id="IPR013196">
    <property type="entry name" value="HTH_11"/>
</dbReference>
<dbReference type="InterPro" id="IPR030855">
    <property type="entry name" value="Bifunct_BirA"/>
</dbReference>
<feature type="binding site" evidence="6">
    <location>
        <position position="213"/>
    </location>
    <ligand>
        <name>biotin</name>
        <dbReference type="ChEBI" id="CHEBI:57586"/>
    </ligand>
</feature>
<dbReference type="InterPro" id="IPR011991">
    <property type="entry name" value="ArsR-like_HTH"/>
</dbReference>
<dbReference type="InterPro" id="IPR004143">
    <property type="entry name" value="BPL_LPL_catalytic"/>
</dbReference>
<dbReference type="HAMAP" id="MF_00978">
    <property type="entry name" value="Bifunct_BirA"/>
    <property type="match status" value="1"/>
</dbReference>
<dbReference type="CDD" id="cd16442">
    <property type="entry name" value="BPL"/>
    <property type="match status" value="1"/>
</dbReference>
<dbReference type="SUPFAM" id="SSF55681">
    <property type="entry name" value="Class II aaRS and biotin synthetases"/>
    <property type="match status" value="1"/>
</dbReference>
<dbReference type="SUPFAM" id="SSF46785">
    <property type="entry name" value="Winged helix' DNA-binding domain"/>
    <property type="match status" value="1"/>
</dbReference>
<comment type="function">
    <text evidence="6">Acts both as a biotin--[acetyl-CoA-carboxylase] ligase and a repressor.</text>
</comment>
<feature type="DNA-binding region" description="H-T-H motif" evidence="6">
    <location>
        <begin position="47"/>
        <end position="66"/>
    </location>
</feature>
<dbReference type="RefSeq" id="WP_274455967.1">
    <property type="nucleotide sequence ID" value="NZ_CP067097.1"/>
</dbReference>
<keyword evidence="10" id="KW-1185">Reference proteome</keyword>
<feature type="region of interest" description="Disordered" evidence="7">
    <location>
        <begin position="1"/>
        <end position="22"/>
    </location>
</feature>
<comment type="catalytic activity">
    <reaction evidence="6">
        <text>biotin + L-lysyl-[protein] + ATP = N(6)-biotinyl-L-lysyl-[protein] + AMP + diphosphate + H(+)</text>
        <dbReference type="Rhea" id="RHEA:11756"/>
        <dbReference type="Rhea" id="RHEA-COMP:9752"/>
        <dbReference type="Rhea" id="RHEA-COMP:10505"/>
        <dbReference type="ChEBI" id="CHEBI:15378"/>
        <dbReference type="ChEBI" id="CHEBI:29969"/>
        <dbReference type="ChEBI" id="CHEBI:30616"/>
        <dbReference type="ChEBI" id="CHEBI:33019"/>
        <dbReference type="ChEBI" id="CHEBI:57586"/>
        <dbReference type="ChEBI" id="CHEBI:83144"/>
        <dbReference type="ChEBI" id="CHEBI:456215"/>
        <dbReference type="EC" id="6.3.4.15"/>
    </reaction>
</comment>
<protein>
    <recommendedName>
        <fullName evidence="6">Bifunctional ligase/repressor BirA</fullName>
    </recommendedName>
    <alternativeName>
        <fullName evidence="6">Biotin--[acetyl-CoA-carboxylase] ligase</fullName>
        <ecNumber evidence="6">6.3.4.15</ecNumber>
    </alternativeName>
    <alternativeName>
        <fullName evidence="6">Biotin--protein ligase</fullName>
    </alternativeName>
    <alternativeName>
        <fullName evidence="6">Biotin-[acetyl-CoA carboxylase] synthetase</fullName>
    </alternativeName>
</protein>
<feature type="domain" description="BPL/LPL catalytic" evidence="8">
    <location>
        <begin position="96"/>
        <end position="286"/>
    </location>
</feature>
<name>A0ABT9XEL5_9BACL</name>
<keyword evidence="3 6" id="KW-0067">ATP-binding</keyword>
<dbReference type="Pfam" id="PF03099">
    <property type="entry name" value="BPL_LplA_LipB"/>
    <property type="match status" value="1"/>
</dbReference>
<dbReference type="Gene3D" id="3.30.930.10">
    <property type="entry name" value="Bira Bifunctional Protein, Domain 2"/>
    <property type="match status" value="1"/>
</dbReference>
<keyword evidence="6" id="KW-0678">Repressor</keyword>
<dbReference type="InterPro" id="IPR045864">
    <property type="entry name" value="aa-tRNA-synth_II/BPL/LPL"/>
</dbReference>
<evidence type="ECO:0000256" key="7">
    <source>
        <dbReference type="SAM" id="MobiDB-lite"/>
    </source>
</evidence>
<dbReference type="Pfam" id="PF02237">
    <property type="entry name" value="BPL_C"/>
    <property type="match status" value="1"/>
</dbReference>
<dbReference type="Gene3D" id="2.30.30.100">
    <property type="match status" value="1"/>
</dbReference>
<dbReference type="PANTHER" id="PTHR12835">
    <property type="entry name" value="BIOTIN PROTEIN LIGASE"/>
    <property type="match status" value="1"/>
</dbReference>
<dbReference type="NCBIfam" id="TIGR00121">
    <property type="entry name" value="birA_ligase"/>
    <property type="match status" value="1"/>
</dbReference>
<organism evidence="9 10">
    <name type="scientific">Alicyclobacillus cycloheptanicus</name>
    <dbReference type="NCBI Taxonomy" id="1457"/>
    <lineage>
        <taxon>Bacteria</taxon>
        <taxon>Bacillati</taxon>
        <taxon>Bacillota</taxon>
        <taxon>Bacilli</taxon>
        <taxon>Bacillales</taxon>
        <taxon>Alicyclobacillaceae</taxon>
        <taxon>Alicyclobacillus</taxon>
    </lineage>
</organism>
<evidence type="ECO:0000256" key="3">
    <source>
        <dbReference type="ARBA" id="ARBA00022840"/>
    </source>
</evidence>
<keyword evidence="1 6" id="KW-0436">Ligase</keyword>
<dbReference type="PANTHER" id="PTHR12835:SF5">
    <property type="entry name" value="BIOTIN--PROTEIN LIGASE"/>
    <property type="match status" value="1"/>
</dbReference>
<dbReference type="SUPFAM" id="SSF50037">
    <property type="entry name" value="C-terminal domain of transcriptional repressors"/>
    <property type="match status" value="1"/>
</dbReference>
<evidence type="ECO:0000313" key="10">
    <source>
        <dbReference type="Proteomes" id="UP001232973"/>
    </source>
</evidence>
<evidence type="ECO:0000256" key="1">
    <source>
        <dbReference type="ARBA" id="ARBA00022598"/>
    </source>
</evidence>
<dbReference type="InterPro" id="IPR003142">
    <property type="entry name" value="BPL_C"/>
</dbReference>
<evidence type="ECO:0000256" key="4">
    <source>
        <dbReference type="ARBA" id="ARBA00023125"/>
    </source>
</evidence>